<dbReference type="Gene3D" id="3.40.50.300">
    <property type="entry name" value="P-loop containing nucleotide triphosphate hydrolases"/>
    <property type="match status" value="1"/>
</dbReference>
<reference evidence="2" key="1">
    <citation type="journal article" date="2019" name="Int. J. Syst. Evol. Microbiol.">
        <title>The Global Catalogue of Microorganisms (GCM) 10K type strain sequencing project: providing services to taxonomists for standard genome sequencing and annotation.</title>
        <authorList>
            <consortium name="The Broad Institute Genomics Platform"/>
            <consortium name="The Broad Institute Genome Sequencing Center for Infectious Disease"/>
            <person name="Wu L."/>
            <person name="Ma J."/>
        </authorList>
    </citation>
    <scope>NUCLEOTIDE SEQUENCE [LARGE SCALE GENOMIC DNA]</scope>
    <source>
        <strain evidence="2">CGMCC 1.15044</strain>
    </source>
</reference>
<name>A0ABQ1FSD5_9BACL</name>
<organism evidence="1 2">
    <name type="scientific">Paenibacillus physcomitrellae</name>
    <dbReference type="NCBI Taxonomy" id="1619311"/>
    <lineage>
        <taxon>Bacteria</taxon>
        <taxon>Bacillati</taxon>
        <taxon>Bacillota</taxon>
        <taxon>Bacilli</taxon>
        <taxon>Bacillales</taxon>
        <taxon>Paenibacillaceae</taxon>
        <taxon>Paenibacillus</taxon>
    </lineage>
</organism>
<sequence length="206" mass="22809">MSEEQKPGQIVILNGTPRSGKSSISGVIQHTFDGVWMNMGVDRFMQMTPECYQPGIGLRPGGERPDLEPLILTLYLAMYESIAAHSRLGLNVVVDVGHHDNYSVPLGIVPKCARILRGLPVLFVGVRCPLEVVMQRRIATWKAGYEQDGSVPKPVRLWQDVVHFPGIYDLEVDTSVLSPEACAGLIRQRLEEGGPFTAFKHFEAID</sequence>
<dbReference type="SUPFAM" id="SSF52540">
    <property type="entry name" value="P-loop containing nucleoside triphosphate hydrolases"/>
    <property type="match status" value="1"/>
</dbReference>
<proteinExistence type="predicted"/>
<evidence type="ECO:0000313" key="2">
    <source>
        <dbReference type="Proteomes" id="UP000609323"/>
    </source>
</evidence>
<evidence type="ECO:0000313" key="1">
    <source>
        <dbReference type="EMBL" id="GGA26396.1"/>
    </source>
</evidence>
<dbReference type="RefSeq" id="WP_094095390.1">
    <property type="nucleotide sequence ID" value="NZ_BMHF01000002.1"/>
</dbReference>
<dbReference type="PIRSF" id="PIRSF007531">
    <property type="entry name" value="CPT"/>
    <property type="match status" value="1"/>
</dbReference>
<accession>A0ABQ1FSD5</accession>
<dbReference type="Pfam" id="PF07931">
    <property type="entry name" value="CPT"/>
    <property type="match status" value="1"/>
</dbReference>
<gene>
    <name evidence="1" type="ORF">GCM10010917_09030</name>
</gene>
<dbReference type="InterPro" id="IPR027417">
    <property type="entry name" value="P-loop_NTPase"/>
</dbReference>
<dbReference type="InterPro" id="IPR012853">
    <property type="entry name" value="CPT"/>
</dbReference>
<protein>
    <submittedName>
        <fullName evidence="1">Chloramphenicol phosphotransferase</fullName>
    </submittedName>
</protein>
<dbReference type="Proteomes" id="UP000609323">
    <property type="component" value="Unassembled WGS sequence"/>
</dbReference>
<comment type="caution">
    <text evidence="1">The sequence shown here is derived from an EMBL/GenBank/DDBJ whole genome shotgun (WGS) entry which is preliminary data.</text>
</comment>
<dbReference type="EMBL" id="BMHF01000002">
    <property type="protein sequence ID" value="GGA26396.1"/>
    <property type="molecule type" value="Genomic_DNA"/>
</dbReference>
<keyword evidence="2" id="KW-1185">Reference proteome</keyword>